<accession>A0A2S4W6B6</accession>
<dbReference type="VEuPathDB" id="FungiDB:PSHT_07545"/>
<evidence type="ECO:0000256" key="1">
    <source>
        <dbReference type="SAM" id="MobiDB-lite"/>
    </source>
</evidence>
<dbReference type="EMBL" id="PKSL01000003">
    <property type="protein sequence ID" value="POW17315.1"/>
    <property type="molecule type" value="Genomic_DNA"/>
</dbReference>
<gene>
    <name evidence="2" type="ORF">PSTT_00614</name>
</gene>
<evidence type="ECO:0000313" key="3">
    <source>
        <dbReference type="Proteomes" id="UP000239156"/>
    </source>
</evidence>
<reference evidence="2" key="1">
    <citation type="submission" date="2017-12" db="EMBL/GenBank/DDBJ databases">
        <title>Gene loss provides genomic basis for host adaptation in cereal stripe rust fungi.</title>
        <authorList>
            <person name="Xia C."/>
        </authorList>
    </citation>
    <scope>NUCLEOTIDE SEQUENCE [LARGE SCALE GENOMIC DNA]</scope>
    <source>
        <strain evidence="2">93-210</strain>
    </source>
</reference>
<keyword evidence="3" id="KW-1185">Reference proteome</keyword>
<sequence length="127" mass="13824">MKAGEDGSPIGSGSGSPGIHQESDDTTATQTAPAVRGRRRESPSIGPWTAPGFIAADLLFVRRISMDDNNYRYVSETGGLKHTYIACDPTRAPDSQRRPGIVKEAVPTSEIFDSFPHHHLHELDKLI</sequence>
<dbReference type="Proteomes" id="UP000239156">
    <property type="component" value="Unassembled WGS sequence"/>
</dbReference>
<comment type="caution">
    <text evidence="2">The sequence shown here is derived from an EMBL/GenBank/DDBJ whole genome shotgun (WGS) entry which is preliminary data.</text>
</comment>
<organism evidence="2 3">
    <name type="scientific">Puccinia striiformis</name>
    <dbReference type="NCBI Taxonomy" id="27350"/>
    <lineage>
        <taxon>Eukaryota</taxon>
        <taxon>Fungi</taxon>
        <taxon>Dikarya</taxon>
        <taxon>Basidiomycota</taxon>
        <taxon>Pucciniomycotina</taxon>
        <taxon>Pucciniomycetes</taxon>
        <taxon>Pucciniales</taxon>
        <taxon>Pucciniaceae</taxon>
        <taxon>Puccinia</taxon>
    </lineage>
</organism>
<name>A0A2S4W6B6_9BASI</name>
<feature type="region of interest" description="Disordered" evidence="1">
    <location>
        <begin position="1"/>
        <end position="50"/>
    </location>
</feature>
<protein>
    <submittedName>
        <fullName evidence="2">Uncharacterized protein</fullName>
    </submittedName>
</protein>
<dbReference type="AlphaFoldDB" id="A0A2S4W6B6"/>
<proteinExistence type="predicted"/>
<dbReference type="VEuPathDB" id="FungiDB:PSTT_00614"/>
<evidence type="ECO:0000313" key="2">
    <source>
        <dbReference type="EMBL" id="POW17315.1"/>
    </source>
</evidence>